<sequence>MVKLFCAVVGAAGSAFSVGVDESDTVDDLKKAIRAEPEFGYPNSKMNLFLAKRGDASLTENEVKGSKMCDTKSINTKLQQEMAL</sequence>
<dbReference type="GO" id="GO:0005576">
    <property type="term" value="C:extracellular region"/>
    <property type="evidence" value="ECO:0007669"/>
    <property type="project" value="UniProtKB-SubCell"/>
</dbReference>
<evidence type="ECO:0000256" key="3">
    <source>
        <dbReference type="ARBA" id="ARBA00022525"/>
    </source>
</evidence>
<name>W2YEQ2_PHYNI</name>
<evidence type="ECO:0000256" key="2">
    <source>
        <dbReference type="ARBA" id="ARBA00004613"/>
    </source>
</evidence>
<feature type="domain" description="Crinkler effector protein N-terminal" evidence="5">
    <location>
        <begin position="2"/>
        <end position="76"/>
    </location>
</feature>
<protein>
    <recommendedName>
        <fullName evidence="5">Crinkler effector protein N-terminal domain-containing protein</fullName>
    </recommendedName>
</protein>
<evidence type="ECO:0000313" key="7">
    <source>
        <dbReference type="Proteomes" id="UP000018948"/>
    </source>
</evidence>
<keyword evidence="3" id="KW-0964">Secreted</keyword>
<comment type="caution">
    <text evidence="6">The sequence shown here is derived from an EMBL/GenBank/DDBJ whole genome shotgun (WGS) entry which is preliminary data.</text>
</comment>
<dbReference type="EMBL" id="ANIY01003755">
    <property type="protein sequence ID" value="ETP33441.1"/>
    <property type="molecule type" value="Genomic_DNA"/>
</dbReference>
<accession>W2YEQ2</accession>
<dbReference type="Proteomes" id="UP000018948">
    <property type="component" value="Unassembled WGS sequence"/>
</dbReference>
<evidence type="ECO:0000256" key="4">
    <source>
        <dbReference type="SAM" id="SignalP"/>
    </source>
</evidence>
<reference evidence="6 7" key="1">
    <citation type="submission" date="2013-11" db="EMBL/GenBank/DDBJ databases">
        <title>The Genome Sequence of Phytophthora parasitica P10297.</title>
        <authorList>
            <consortium name="The Broad Institute Genomics Platform"/>
            <person name="Russ C."/>
            <person name="Tyler B."/>
            <person name="Panabieres F."/>
            <person name="Shan W."/>
            <person name="Tripathy S."/>
            <person name="Grunwald N."/>
            <person name="Machado M."/>
            <person name="Johnson C.S."/>
            <person name="Walker B."/>
            <person name="Young S.K."/>
            <person name="Zeng Q."/>
            <person name="Gargeya S."/>
            <person name="Fitzgerald M."/>
            <person name="Haas B."/>
            <person name="Abouelleil A."/>
            <person name="Allen A.W."/>
            <person name="Alvarado L."/>
            <person name="Arachchi H.M."/>
            <person name="Berlin A.M."/>
            <person name="Chapman S.B."/>
            <person name="Gainer-Dewar J."/>
            <person name="Goldberg J."/>
            <person name="Griggs A."/>
            <person name="Gujja S."/>
            <person name="Hansen M."/>
            <person name="Howarth C."/>
            <person name="Imamovic A."/>
            <person name="Ireland A."/>
            <person name="Larimer J."/>
            <person name="McCowan C."/>
            <person name="Murphy C."/>
            <person name="Pearson M."/>
            <person name="Poon T.W."/>
            <person name="Priest M."/>
            <person name="Roberts A."/>
            <person name="Saif S."/>
            <person name="Shea T."/>
            <person name="Sisk P."/>
            <person name="Sykes S."/>
            <person name="Wortman J."/>
            <person name="Nusbaum C."/>
            <person name="Birren B."/>
        </authorList>
    </citation>
    <scope>NUCLEOTIDE SEQUENCE [LARGE SCALE GENOMIC DNA]</scope>
    <source>
        <strain evidence="6 7">P10297</strain>
    </source>
</reference>
<dbReference type="GO" id="GO:0043657">
    <property type="term" value="C:host cell"/>
    <property type="evidence" value="ECO:0007669"/>
    <property type="project" value="UniProtKB-SubCell"/>
</dbReference>
<dbReference type="InterPro" id="IPR045379">
    <property type="entry name" value="Crinkler_N"/>
</dbReference>
<gene>
    <name evidence="6" type="ORF">F442_18023</name>
</gene>
<proteinExistence type="predicted"/>
<evidence type="ECO:0000256" key="1">
    <source>
        <dbReference type="ARBA" id="ARBA00004340"/>
    </source>
</evidence>
<dbReference type="OrthoDB" id="95305at2759"/>
<dbReference type="CDD" id="cd17039">
    <property type="entry name" value="Ubl_ubiquitin_like"/>
    <property type="match status" value="1"/>
</dbReference>
<dbReference type="Pfam" id="PF20147">
    <property type="entry name" value="Crinkler"/>
    <property type="match status" value="1"/>
</dbReference>
<organism evidence="6 7">
    <name type="scientific">Phytophthora nicotianae P10297</name>
    <dbReference type="NCBI Taxonomy" id="1317064"/>
    <lineage>
        <taxon>Eukaryota</taxon>
        <taxon>Sar</taxon>
        <taxon>Stramenopiles</taxon>
        <taxon>Oomycota</taxon>
        <taxon>Peronosporomycetes</taxon>
        <taxon>Peronosporales</taxon>
        <taxon>Peronosporaceae</taxon>
        <taxon>Phytophthora</taxon>
    </lineage>
</organism>
<dbReference type="AlphaFoldDB" id="W2YEQ2"/>
<comment type="subcellular location">
    <subcellularLocation>
        <location evidence="1">Host cell</location>
    </subcellularLocation>
    <subcellularLocation>
        <location evidence="2">Secreted</location>
    </subcellularLocation>
</comment>
<evidence type="ECO:0000313" key="6">
    <source>
        <dbReference type="EMBL" id="ETP33441.1"/>
    </source>
</evidence>
<evidence type="ECO:0000259" key="5">
    <source>
        <dbReference type="Pfam" id="PF20147"/>
    </source>
</evidence>
<keyword evidence="4" id="KW-0732">Signal</keyword>
<feature type="chain" id="PRO_5004829196" description="Crinkler effector protein N-terminal domain-containing protein" evidence="4">
    <location>
        <begin position="18"/>
        <end position="84"/>
    </location>
</feature>
<feature type="signal peptide" evidence="4">
    <location>
        <begin position="1"/>
        <end position="17"/>
    </location>
</feature>